<dbReference type="AlphaFoldDB" id="A0A9P9BUE5"/>
<accession>A0A9P9BUE5</accession>
<name>A0A9P9BUE5_9PEZI</name>
<dbReference type="EMBL" id="JAGTJQ010000001">
    <property type="protein sequence ID" value="KAH7040901.1"/>
    <property type="molecule type" value="Genomic_DNA"/>
</dbReference>
<reference evidence="1" key="1">
    <citation type="journal article" date="2021" name="Nat. Commun.">
        <title>Genetic determinants of endophytism in the Arabidopsis root mycobiome.</title>
        <authorList>
            <person name="Mesny F."/>
            <person name="Miyauchi S."/>
            <person name="Thiergart T."/>
            <person name="Pickel B."/>
            <person name="Atanasova L."/>
            <person name="Karlsson M."/>
            <person name="Huettel B."/>
            <person name="Barry K.W."/>
            <person name="Haridas S."/>
            <person name="Chen C."/>
            <person name="Bauer D."/>
            <person name="Andreopoulos W."/>
            <person name="Pangilinan J."/>
            <person name="LaButti K."/>
            <person name="Riley R."/>
            <person name="Lipzen A."/>
            <person name="Clum A."/>
            <person name="Drula E."/>
            <person name="Henrissat B."/>
            <person name="Kohler A."/>
            <person name="Grigoriev I.V."/>
            <person name="Martin F.M."/>
            <person name="Hacquard S."/>
        </authorList>
    </citation>
    <scope>NUCLEOTIDE SEQUENCE</scope>
    <source>
        <strain evidence="1">MPI-CAGE-CH-0230</strain>
    </source>
</reference>
<dbReference type="RefSeq" id="XP_046018956.1">
    <property type="nucleotide sequence ID" value="XM_046156274.1"/>
</dbReference>
<protein>
    <submittedName>
        <fullName evidence="1">Uncharacterized protein</fullName>
    </submittedName>
</protein>
<dbReference type="Proteomes" id="UP000756346">
    <property type="component" value="Unassembled WGS sequence"/>
</dbReference>
<comment type="caution">
    <text evidence="1">The sequence shown here is derived from an EMBL/GenBank/DDBJ whole genome shotgun (WGS) entry which is preliminary data.</text>
</comment>
<dbReference type="GeneID" id="70185820"/>
<sequence>MPQWGIVKFSDNVQHMDTIRRMIGYLIPVTLKSSADVIEWCDKNRNSSHDGVARRTKCVPFPVPFDDSVKGSQELASLASLGHEDPNHKTKPCKQDVFEMVVGWDLVEECDPLGELFLMPVHELLDHQPRDIFEMYTYRNVHGLLLTRSRGGGGSATNRFKEGVSDYKQDYVGIHKQDGKMQYQFDLV</sequence>
<organism evidence="1 2">
    <name type="scientific">Microdochium trichocladiopsis</name>
    <dbReference type="NCBI Taxonomy" id="1682393"/>
    <lineage>
        <taxon>Eukaryota</taxon>
        <taxon>Fungi</taxon>
        <taxon>Dikarya</taxon>
        <taxon>Ascomycota</taxon>
        <taxon>Pezizomycotina</taxon>
        <taxon>Sordariomycetes</taxon>
        <taxon>Xylariomycetidae</taxon>
        <taxon>Xylariales</taxon>
        <taxon>Microdochiaceae</taxon>
        <taxon>Microdochium</taxon>
    </lineage>
</organism>
<proteinExistence type="predicted"/>
<keyword evidence="2" id="KW-1185">Reference proteome</keyword>
<evidence type="ECO:0000313" key="1">
    <source>
        <dbReference type="EMBL" id="KAH7040901.1"/>
    </source>
</evidence>
<gene>
    <name evidence="1" type="ORF">B0I36DRAFT_344564</name>
</gene>
<evidence type="ECO:0000313" key="2">
    <source>
        <dbReference type="Proteomes" id="UP000756346"/>
    </source>
</evidence>